<organism evidence="2 3">
    <name type="scientific">Diplodia corticola</name>
    <dbReference type="NCBI Taxonomy" id="236234"/>
    <lineage>
        <taxon>Eukaryota</taxon>
        <taxon>Fungi</taxon>
        <taxon>Dikarya</taxon>
        <taxon>Ascomycota</taxon>
        <taxon>Pezizomycotina</taxon>
        <taxon>Dothideomycetes</taxon>
        <taxon>Dothideomycetes incertae sedis</taxon>
        <taxon>Botryosphaeriales</taxon>
        <taxon>Botryosphaeriaceae</taxon>
        <taxon>Diplodia</taxon>
    </lineage>
</organism>
<proteinExistence type="predicted"/>
<dbReference type="Proteomes" id="UP000183809">
    <property type="component" value="Unassembled WGS sequence"/>
</dbReference>
<evidence type="ECO:0000256" key="1">
    <source>
        <dbReference type="SAM" id="Phobius"/>
    </source>
</evidence>
<dbReference type="Gene3D" id="1.20.1260.10">
    <property type="match status" value="1"/>
</dbReference>
<keyword evidence="1" id="KW-0812">Transmembrane</keyword>
<evidence type="ECO:0000313" key="2">
    <source>
        <dbReference type="EMBL" id="OJD38593.1"/>
    </source>
</evidence>
<accession>A0A1J9RDS6</accession>
<protein>
    <submittedName>
        <fullName evidence="2">Twin-arginine translocation pathway signal</fullName>
    </submittedName>
</protein>
<gene>
    <name evidence="2" type="ORF">BKCO1_400023</name>
</gene>
<dbReference type="GeneID" id="31015921"/>
<reference evidence="2 3" key="1">
    <citation type="submission" date="2016-10" db="EMBL/GenBank/DDBJ databases">
        <title>Proteomics and genomics reveal pathogen-plant mechanisms compatible with a hemibiotrophic lifestyle of Diplodia corticola.</title>
        <authorList>
            <person name="Fernandes I."/>
            <person name="De Jonge R."/>
            <person name="Van De Peer Y."/>
            <person name="Devreese B."/>
            <person name="Alves A."/>
            <person name="Esteves A.C."/>
        </authorList>
    </citation>
    <scope>NUCLEOTIDE SEQUENCE [LARGE SCALE GENOMIC DNA]</scope>
    <source>
        <strain evidence="2 3">CBS 112549</strain>
    </source>
</reference>
<sequence>MPSIRKIIRAIFVLGPVVSNAAPIFGWGLLARTDEESSYPAPAEDPAAAAATPGVASTPAAMATPAAEYSVAAAAAAAETPAAVETPAAETPAADAAAAAAAAEASATEAAAAAAETTAAAAGALSDIDILQFALTAEHLESEFYKQGFAKFPASDFTDLGLTEDDVTALQQIGSTEATHVSTLLSTIASGGTQPVAPCEYEFGLTDASTMLKTARILEAVGVSAYLGAAPLISDPAILSAAASIVTVEGRHQTLIRKAAGAEPVPSAFDTALGPRAVFTLASQFIKSCPDGSNLNVQAFPSIDLGGATSAMAGQSLVLEDPAQPEGAQFCAFMSNGGVQFSSLANGNCEVPQGLIGETFMMVTKQKGITDDDVLAGPSVLEMS</sequence>
<dbReference type="RefSeq" id="XP_020134204.1">
    <property type="nucleotide sequence ID" value="XM_020275660.1"/>
</dbReference>
<dbReference type="CDD" id="cd00657">
    <property type="entry name" value="Ferritin_like"/>
    <property type="match status" value="1"/>
</dbReference>
<dbReference type="Pfam" id="PF13668">
    <property type="entry name" value="Ferritin_2"/>
    <property type="match status" value="1"/>
</dbReference>
<dbReference type="InterPro" id="IPR012347">
    <property type="entry name" value="Ferritin-like"/>
</dbReference>
<dbReference type="STRING" id="236234.A0A1J9RDS6"/>
<comment type="caution">
    <text evidence="2">The sequence shown here is derived from an EMBL/GenBank/DDBJ whole genome shotgun (WGS) entry which is preliminary data.</text>
</comment>
<keyword evidence="1" id="KW-1133">Transmembrane helix</keyword>
<keyword evidence="1" id="KW-0472">Membrane</keyword>
<name>A0A1J9RDS6_9PEZI</name>
<evidence type="ECO:0000313" key="3">
    <source>
        <dbReference type="Proteomes" id="UP000183809"/>
    </source>
</evidence>
<dbReference type="InterPro" id="IPR009078">
    <property type="entry name" value="Ferritin-like_SF"/>
</dbReference>
<keyword evidence="3" id="KW-1185">Reference proteome</keyword>
<dbReference type="PANTHER" id="PTHR38705">
    <property type="entry name" value="PROTEIN RDS1"/>
    <property type="match status" value="1"/>
</dbReference>
<dbReference type="AlphaFoldDB" id="A0A1J9RDS6"/>
<dbReference type="EMBL" id="MNUE01000004">
    <property type="protein sequence ID" value="OJD38593.1"/>
    <property type="molecule type" value="Genomic_DNA"/>
</dbReference>
<dbReference type="OrthoDB" id="1001765at2759"/>
<dbReference type="PANTHER" id="PTHR38705:SF1">
    <property type="entry name" value="PROTEIN RDS1"/>
    <property type="match status" value="1"/>
</dbReference>
<dbReference type="SUPFAM" id="SSF47240">
    <property type="entry name" value="Ferritin-like"/>
    <property type="match status" value="1"/>
</dbReference>
<feature type="transmembrane region" description="Helical" evidence="1">
    <location>
        <begin position="7"/>
        <end position="30"/>
    </location>
</feature>
<dbReference type="InterPro" id="IPR039254">
    <property type="entry name" value="Rds1"/>
</dbReference>